<proteinExistence type="predicted"/>
<sequence>MLVSPSSPPPRGPPRISQVLPTVKCSNCNQPVPLNELGEHICSVAPPVPRLPPAARPPPTNPIPAPPSSTSLKPRASPPKAISISPRRPFANSGARGSNSSFQSRSSPLARSFPEESNEDYFARQASASSRDTMNSISSSSTARPSFISSGSGSSDAHGPTKSPSSPSAKSPVSPSPLAAQSNQNQRPPISSRIPEPPMSPISPLAALSNALASSSSAPALNGNGPPPSRPSFSTSQSMQDNRNMSNVPMSPRIPPTNV</sequence>
<evidence type="ECO:0000313" key="2">
    <source>
        <dbReference type="EMBL" id="KAE9409521.1"/>
    </source>
</evidence>
<name>A0A6A4IFT1_9AGAR</name>
<feature type="compositionally biased region" description="Low complexity" evidence="1">
    <location>
        <begin position="98"/>
        <end position="107"/>
    </location>
</feature>
<feature type="compositionally biased region" description="Polar residues" evidence="1">
    <location>
        <begin position="231"/>
        <end position="249"/>
    </location>
</feature>
<feature type="compositionally biased region" description="Low complexity" evidence="1">
    <location>
        <begin position="202"/>
        <end position="222"/>
    </location>
</feature>
<feature type="region of interest" description="Disordered" evidence="1">
    <location>
        <begin position="43"/>
        <end position="259"/>
    </location>
</feature>
<accession>A0A6A4IFT1</accession>
<feature type="compositionally biased region" description="Polar residues" evidence="1">
    <location>
        <begin position="126"/>
        <end position="148"/>
    </location>
</feature>
<organism evidence="2 3">
    <name type="scientific">Gymnopus androsaceus JB14</name>
    <dbReference type="NCBI Taxonomy" id="1447944"/>
    <lineage>
        <taxon>Eukaryota</taxon>
        <taxon>Fungi</taxon>
        <taxon>Dikarya</taxon>
        <taxon>Basidiomycota</taxon>
        <taxon>Agaricomycotina</taxon>
        <taxon>Agaricomycetes</taxon>
        <taxon>Agaricomycetidae</taxon>
        <taxon>Agaricales</taxon>
        <taxon>Marasmiineae</taxon>
        <taxon>Omphalotaceae</taxon>
        <taxon>Gymnopus</taxon>
    </lineage>
</organism>
<feature type="compositionally biased region" description="Low complexity" evidence="1">
    <location>
        <begin position="149"/>
        <end position="177"/>
    </location>
</feature>
<dbReference type="OrthoDB" id="3071303at2759"/>
<evidence type="ECO:0000313" key="3">
    <source>
        <dbReference type="Proteomes" id="UP000799118"/>
    </source>
</evidence>
<dbReference type="Proteomes" id="UP000799118">
    <property type="component" value="Unassembled WGS sequence"/>
</dbReference>
<evidence type="ECO:0000256" key="1">
    <source>
        <dbReference type="SAM" id="MobiDB-lite"/>
    </source>
</evidence>
<protein>
    <submittedName>
        <fullName evidence="2">Uncharacterized protein</fullName>
    </submittedName>
</protein>
<dbReference type="AlphaFoldDB" id="A0A6A4IFT1"/>
<gene>
    <name evidence="2" type="ORF">BT96DRAFT_984592</name>
</gene>
<feature type="compositionally biased region" description="Pro residues" evidence="1">
    <location>
        <begin position="46"/>
        <end position="67"/>
    </location>
</feature>
<dbReference type="EMBL" id="ML769387">
    <property type="protein sequence ID" value="KAE9409521.1"/>
    <property type="molecule type" value="Genomic_DNA"/>
</dbReference>
<keyword evidence="3" id="KW-1185">Reference proteome</keyword>
<reference evidence="2" key="1">
    <citation type="journal article" date="2019" name="Environ. Microbiol.">
        <title>Fungal ecological strategies reflected in gene transcription - a case study of two litter decomposers.</title>
        <authorList>
            <person name="Barbi F."/>
            <person name="Kohler A."/>
            <person name="Barry K."/>
            <person name="Baskaran P."/>
            <person name="Daum C."/>
            <person name="Fauchery L."/>
            <person name="Ihrmark K."/>
            <person name="Kuo A."/>
            <person name="LaButti K."/>
            <person name="Lipzen A."/>
            <person name="Morin E."/>
            <person name="Grigoriev I.V."/>
            <person name="Henrissat B."/>
            <person name="Lindahl B."/>
            <person name="Martin F."/>
        </authorList>
    </citation>
    <scope>NUCLEOTIDE SEQUENCE</scope>
    <source>
        <strain evidence="2">JB14</strain>
    </source>
</reference>